<organism evidence="1 2">
    <name type="scientific">Cytobacillus citreus</name>
    <dbReference type="NCBI Taxonomy" id="2833586"/>
    <lineage>
        <taxon>Bacteria</taxon>
        <taxon>Bacillati</taxon>
        <taxon>Bacillota</taxon>
        <taxon>Bacilli</taxon>
        <taxon>Bacillales</taxon>
        <taxon>Bacillaceae</taxon>
        <taxon>Cytobacillus</taxon>
    </lineage>
</organism>
<gene>
    <name evidence="1" type="ORF">KHA94_16325</name>
</gene>
<proteinExistence type="predicted"/>
<accession>A0ABS5NVA4</accession>
<protein>
    <recommendedName>
        <fullName evidence="3">Transposase</fullName>
    </recommendedName>
</protein>
<name>A0ABS5NVA4_9BACI</name>
<sequence length="80" mass="9324">MIIDYELLSTAIKKMAEGLKFLMDVIKEVWKSAKEFVASYKPDYPRQVHPASKLCFMKDYRIRSQVIINKPLRISARTAC</sequence>
<evidence type="ECO:0000313" key="2">
    <source>
        <dbReference type="Proteomes" id="UP000681027"/>
    </source>
</evidence>
<dbReference type="EMBL" id="JAGYPM010000003">
    <property type="protein sequence ID" value="MBS4191757.1"/>
    <property type="molecule type" value="Genomic_DNA"/>
</dbReference>
<evidence type="ECO:0000313" key="1">
    <source>
        <dbReference type="EMBL" id="MBS4191757.1"/>
    </source>
</evidence>
<dbReference type="Proteomes" id="UP000681027">
    <property type="component" value="Unassembled WGS sequence"/>
</dbReference>
<reference evidence="1 2" key="1">
    <citation type="submission" date="2021-05" db="EMBL/GenBank/DDBJ databases">
        <title>Novel Bacillus species.</title>
        <authorList>
            <person name="Liu G."/>
        </authorList>
    </citation>
    <scope>NUCLEOTIDE SEQUENCE [LARGE SCALE GENOMIC DNA]</scope>
    <source>
        <strain evidence="1 2">FJAT-49705</strain>
    </source>
</reference>
<keyword evidence="2" id="KW-1185">Reference proteome</keyword>
<dbReference type="RefSeq" id="WP_213103168.1">
    <property type="nucleotide sequence ID" value="NZ_JAGYPM010000003.1"/>
</dbReference>
<comment type="caution">
    <text evidence="1">The sequence shown here is derived from an EMBL/GenBank/DDBJ whole genome shotgun (WGS) entry which is preliminary data.</text>
</comment>
<evidence type="ECO:0008006" key="3">
    <source>
        <dbReference type="Google" id="ProtNLM"/>
    </source>
</evidence>